<evidence type="ECO:0000313" key="8">
    <source>
        <dbReference type="Proteomes" id="UP000823604"/>
    </source>
</evidence>
<comment type="similarity">
    <text evidence="1 5">Belongs to the universal ribosomal protein uL29 family.</text>
</comment>
<dbReference type="Gene3D" id="1.10.287.310">
    <property type="match status" value="1"/>
</dbReference>
<keyword evidence="3 5" id="KW-0687">Ribonucleoprotein</keyword>
<dbReference type="HAMAP" id="MF_00374">
    <property type="entry name" value="Ribosomal_uL29"/>
    <property type="match status" value="1"/>
</dbReference>
<gene>
    <name evidence="5 7" type="primary">rpmC</name>
    <name evidence="7" type="ORF">IAB81_06855</name>
</gene>
<dbReference type="PANTHER" id="PTHR10916:SF0">
    <property type="entry name" value="LARGE RIBOSOMAL SUBUNIT PROTEIN UL29C"/>
    <property type="match status" value="1"/>
</dbReference>
<accession>A0A9D9IJH6</accession>
<dbReference type="SUPFAM" id="SSF46561">
    <property type="entry name" value="Ribosomal protein L29 (L29p)"/>
    <property type="match status" value="1"/>
</dbReference>
<dbReference type="InterPro" id="IPR050063">
    <property type="entry name" value="Ribosomal_protein_uL29"/>
</dbReference>
<dbReference type="InterPro" id="IPR001854">
    <property type="entry name" value="Ribosomal_uL29"/>
</dbReference>
<dbReference type="GO" id="GO:0003735">
    <property type="term" value="F:structural constituent of ribosome"/>
    <property type="evidence" value="ECO:0007669"/>
    <property type="project" value="InterPro"/>
</dbReference>
<dbReference type="GO" id="GO:0006412">
    <property type="term" value="P:translation"/>
    <property type="evidence" value="ECO:0007669"/>
    <property type="project" value="UniProtKB-UniRule"/>
</dbReference>
<dbReference type="Proteomes" id="UP000823604">
    <property type="component" value="Unassembled WGS sequence"/>
</dbReference>
<dbReference type="CDD" id="cd00427">
    <property type="entry name" value="Ribosomal_L29_HIP"/>
    <property type="match status" value="1"/>
</dbReference>
<evidence type="ECO:0000256" key="4">
    <source>
        <dbReference type="ARBA" id="ARBA00035204"/>
    </source>
</evidence>
<dbReference type="AlphaFoldDB" id="A0A9D9IJH6"/>
<evidence type="ECO:0000256" key="3">
    <source>
        <dbReference type="ARBA" id="ARBA00023274"/>
    </source>
</evidence>
<comment type="caution">
    <text evidence="7">The sequence shown here is derived from an EMBL/GenBank/DDBJ whole genome shotgun (WGS) entry which is preliminary data.</text>
</comment>
<name>A0A9D9IJH6_9BACT</name>
<dbReference type="NCBIfam" id="TIGR00012">
    <property type="entry name" value="L29"/>
    <property type="match status" value="1"/>
</dbReference>
<feature type="coiled-coil region" evidence="6">
    <location>
        <begin position="11"/>
        <end position="63"/>
    </location>
</feature>
<evidence type="ECO:0000256" key="1">
    <source>
        <dbReference type="ARBA" id="ARBA00009254"/>
    </source>
</evidence>
<dbReference type="Pfam" id="PF00831">
    <property type="entry name" value="Ribosomal_L29"/>
    <property type="match status" value="1"/>
</dbReference>
<reference evidence="7" key="2">
    <citation type="journal article" date="2021" name="PeerJ">
        <title>Extensive microbial diversity within the chicken gut microbiome revealed by metagenomics and culture.</title>
        <authorList>
            <person name="Gilroy R."/>
            <person name="Ravi A."/>
            <person name="Getino M."/>
            <person name="Pursley I."/>
            <person name="Horton D.L."/>
            <person name="Alikhan N.F."/>
            <person name="Baker D."/>
            <person name="Gharbi K."/>
            <person name="Hall N."/>
            <person name="Watson M."/>
            <person name="Adriaenssens E.M."/>
            <person name="Foster-Nyarko E."/>
            <person name="Jarju S."/>
            <person name="Secka A."/>
            <person name="Antonio M."/>
            <person name="Oren A."/>
            <person name="Chaudhuri R.R."/>
            <person name="La Ragione R."/>
            <person name="Hildebrand F."/>
            <person name="Pallen M.J."/>
        </authorList>
    </citation>
    <scope>NUCLEOTIDE SEQUENCE</scope>
    <source>
        <strain evidence="7">B1-8020</strain>
    </source>
</reference>
<dbReference type="PANTHER" id="PTHR10916">
    <property type="entry name" value="60S RIBOSOMAL PROTEIN L35/50S RIBOSOMAL PROTEIN L29"/>
    <property type="match status" value="1"/>
</dbReference>
<evidence type="ECO:0000256" key="5">
    <source>
        <dbReference type="HAMAP-Rule" id="MF_00374"/>
    </source>
</evidence>
<proteinExistence type="inferred from homology"/>
<evidence type="ECO:0000256" key="2">
    <source>
        <dbReference type="ARBA" id="ARBA00022980"/>
    </source>
</evidence>
<dbReference type="GO" id="GO:0022625">
    <property type="term" value="C:cytosolic large ribosomal subunit"/>
    <property type="evidence" value="ECO:0007669"/>
    <property type="project" value="TreeGrafter"/>
</dbReference>
<evidence type="ECO:0000256" key="6">
    <source>
        <dbReference type="SAM" id="Coils"/>
    </source>
</evidence>
<sequence length="64" mass="7393">MKPAEIRDMSVADLRDRIESAKSELVTMKLNHAISPLEDNSKIKKLRKDIARMLTILTEKEKQN</sequence>
<dbReference type="InterPro" id="IPR036049">
    <property type="entry name" value="Ribosomal_uL29_sf"/>
</dbReference>
<keyword evidence="2 5" id="KW-0689">Ribosomal protein</keyword>
<keyword evidence="6" id="KW-0175">Coiled coil</keyword>
<evidence type="ECO:0000313" key="7">
    <source>
        <dbReference type="EMBL" id="MBO8473335.1"/>
    </source>
</evidence>
<dbReference type="EMBL" id="JADIMA010000066">
    <property type="protein sequence ID" value="MBO8473335.1"/>
    <property type="molecule type" value="Genomic_DNA"/>
</dbReference>
<reference evidence="7" key="1">
    <citation type="submission" date="2020-10" db="EMBL/GenBank/DDBJ databases">
        <authorList>
            <person name="Gilroy R."/>
        </authorList>
    </citation>
    <scope>NUCLEOTIDE SEQUENCE</scope>
    <source>
        <strain evidence="7">B1-8020</strain>
    </source>
</reference>
<organism evidence="7 8">
    <name type="scientific">Candidatus Merdivivens pullicola</name>
    <dbReference type="NCBI Taxonomy" id="2840872"/>
    <lineage>
        <taxon>Bacteria</taxon>
        <taxon>Pseudomonadati</taxon>
        <taxon>Bacteroidota</taxon>
        <taxon>Bacteroidia</taxon>
        <taxon>Bacteroidales</taxon>
        <taxon>Muribaculaceae</taxon>
        <taxon>Muribaculaceae incertae sedis</taxon>
        <taxon>Candidatus Merdivivens</taxon>
    </lineage>
</organism>
<protein>
    <recommendedName>
        <fullName evidence="4 5">Large ribosomal subunit protein uL29</fullName>
    </recommendedName>
</protein>